<accession>A0ABY6L1M1</accession>
<evidence type="ECO:0000259" key="1">
    <source>
        <dbReference type="PROSITE" id="PS50853"/>
    </source>
</evidence>
<reference evidence="2 3" key="1">
    <citation type="submission" date="2022-01" db="EMBL/GenBank/DDBJ databases">
        <title>A chromosomal length assembly of Cordylochernes scorpioides.</title>
        <authorList>
            <person name="Zeh D."/>
            <person name="Zeh J."/>
        </authorList>
    </citation>
    <scope>NUCLEOTIDE SEQUENCE [LARGE SCALE GENOMIC DNA]</scope>
    <source>
        <strain evidence="2">IN4F17</strain>
        <tissue evidence="2">Whole Body</tissue>
    </source>
</reference>
<dbReference type="PANTHER" id="PTHR24099:SF15">
    <property type="entry name" value="E3 UBIQUITIN-PROTEIN LIGASE TRIM9"/>
    <property type="match status" value="1"/>
</dbReference>
<dbReference type="InterPro" id="IPR043136">
    <property type="entry name" value="B30.2/SPRY_sf"/>
</dbReference>
<dbReference type="InterPro" id="IPR003961">
    <property type="entry name" value="FN3_dom"/>
</dbReference>
<sequence length="267" mass="29594">MRDSIPSHGCRKLREVYCGKETICTVDGLHFNSIYKTRVKAFNSSGEGPCSEIITLHTAEGVVLANYNAASWREINEIKSVDERVQSVVVGPVAWFSFDAVTAPPDVVLSNENQTVGCESYEHRVVLGTLGFSRGVHYWEVTVDKFVNDTDPAFGVALFDVTRDTMLGTLSHLVTLVVTCIRRRHAGYVVTSCHFVAKHEESLSWVHHVSPCHVEVVQLKPKETPCWLRCHLTSCHVSSDMQVGDTELGTLSPLVTLVVCLCHLEVV</sequence>
<dbReference type="PROSITE" id="PS50853">
    <property type="entry name" value="FN3"/>
    <property type="match status" value="1"/>
</dbReference>
<organism evidence="2 3">
    <name type="scientific">Cordylochernes scorpioides</name>
    <dbReference type="NCBI Taxonomy" id="51811"/>
    <lineage>
        <taxon>Eukaryota</taxon>
        <taxon>Metazoa</taxon>
        <taxon>Ecdysozoa</taxon>
        <taxon>Arthropoda</taxon>
        <taxon>Chelicerata</taxon>
        <taxon>Arachnida</taxon>
        <taxon>Pseudoscorpiones</taxon>
        <taxon>Cheliferoidea</taxon>
        <taxon>Chernetidae</taxon>
        <taxon>Cordylochernes</taxon>
    </lineage>
</organism>
<dbReference type="InterPro" id="IPR050617">
    <property type="entry name" value="E3_ligase_FN3/SPRY"/>
</dbReference>
<evidence type="ECO:0000313" key="2">
    <source>
        <dbReference type="EMBL" id="UYV74858.1"/>
    </source>
</evidence>
<evidence type="ECO:0000313" key="3">
    <source>
        <dbReference type="Proteomes" id="UP001235939"/>
    </source>
</evidence>
<protein>
    <submittedName>
        <fullName evidence="2">TRIM67</fullName>
    </submittedName>
</protein>
<dbReference type="Proteomes" id="UP001235939">
    <property type="component" value="Chromosome 12"/>
</dbReference>
<dbReference type="Gene3D" id="2.60.120.920">
    <property type="match status" value="1"/>
</dbReference>
<proteinExistence type="predicted"/>
<dbReference type="PANTHER" id="PTHR24099">
    <property type="entry name" value="E3 UBIQUITIN-PROTEIN LIGASE TRIM36-RELATED"/>
    <property type="match status" value="1"/>
</dbReference>
<dbReference type="SUPFAM" id="SSF49899">
    <property type="entry name" value="Concanavalin A-like lectins/glucanases"/>
    <property type="match status" value="1"/>
</dbReference>
<name>A0ABY6L1M1_9ARAC</name>
<keyword evidence="3" id="KW-1185">Reference proteome</keyword>
<dbReference type="Gene3D" id="2.60.40.10">
    <property type="entry name" value="Immunoglobulins"/>
    <property type="match status" value="1"/>
</dbReference>
<dbReference type="InterPro" id="IPR013320">
    <property type="entry name" value="ConA-like_dom_sf"/>
</dbReference>
<dbReference type="InterPro" id="IPR013783">
    <property type="entry name" value="Ig-like_fold"/>
</dbReference>
<feature type="domain" description="Fibronectin type-III" evidence="1">
    <location>
        <begin position="1"/>
        <end position="61"/>
    </location>
</feature>
<dbReference type="EMBL" id="CP092874">
    <property type="protein sequence ID" value="UYV74858.1"/>
    <property type="molecule type" value="Genomic_DNA"/>
</dbReference>
<gene>
    <name evidence="2" type="ORF">LAZ67_12001367</name>
</gene>